<evidence type="ECO:0000313" key="7">
    <source>
        <dbReference type="EMBL" id="ORY39497.1"/>
    </source>
</evidence>
<dbReference type="GO" id="GO:0051537">
    <property type="term" value="F:2 iron, 2 sulfur cluster binding"/>
    <property type="evidence" value="ECO:0007669"/>
    <property type="project" value="UniProtKB-KW"/>
</dbReference>
<keyword evidence="1" id="KW-0001">2Fe-2S</keyword>
<evidence type="ECO:0000256" key="5">
    <source>
        <dbReference type="ARBA" id="ARBA00034078"/>
    </source>
</evidence>
<evidence type="ECO:0000256" key="3">
    <source>
        <dbReference type="ARBA" id="ARBA00023004"/>
    </source>
</evidence>
<feature type="domain" description="Rieske" evidence="6">
    <location>
        <begin position="46"/>
        <end position="148"/>
    </location>
</feature>
<dbReference type="PANTHER" id="PTHR21496">
    <property type="entry name" value="FERREDOXIN-RELATED"/>
    <property type="match status" value="1"/>
</dbReference>
<dbReference type="EMBL" id="MCGO01000039">
    <property type="protein sequence ID" value="ORY39497.1"/>
    <property type="molecule type" value="Genomic_DNA"/>
</dbReference>
<evidence type="ECO:0000256" key="4">
    <source>
        <dbReference type="ARBA" id="ARBA00023014"/>
    </source>
</evidence>
<dbReference type="InterPro" id="IPR036922">
    <property type="entry name" value="Rieske_2Fe-2S_sf"/>
</dbReference>
<evidence type="ECO:0000313" key="8">
    <source>
        <dbReference type="Proteomes" id="UP000193642"/>
    </source>
</evidence>
<name>A0A1Y2BXW6_9FUNG</name>
<proteinExistence type="predicted"/>
<protein>
    <recommendedName>
        <fullName evidence="6">Rieske domain-containing protein</fullName>
    </recommendedName>
</protein>
<dbReference type="OrthoDB" id="426882at2759"/>
<comment type="cofactor">
    <cofactor evidence="5">
        <name>[2Fe-2S] cluster</name>
        <dbReference type="ChEBI" id="CHEBI:190135"/>
    </cofactor>
</comment>
<sequence>MLATAYRLTIFRQSSLASKLTQNSFKSLRFMASAHPTAPEGYFFAGPMSAFSHETQEIFPIDTPLNKRIAIVNRKKKLSAVVNICPHQGVGLHKGECVDIEDMGITWGSAIVCASHGWSFDLETGACGNTRFVIDVHDIKVVEDNVYVSLKPKNGNIQGPRRDFGGKESDLN</sequence>
<dbReference type="GO" id="GO:0046872">
    <property type="term" value="F:metal ion binding"/>
    <property type="evidence" value="ECO:0007669"/>
    <property type="project" value="UniProtKB-KW"/>
</dbReference>
<dbReference type="CDD" id="cd03467">
    <property type="entry name" value="Rieske"/>
    <property type="match status" value="1"/>
</dbReference>
<dbReference type="STRING" id="329046.A0A1Y2BXW6"/>
<evidence type="ECO:0000259" key="6">
    <source>
        <dbReference type="PROSITE" id="PS51296"/>
    </source>
</evidence>
<keyword evidence="8" id="KW-1185">Reference proteome</keyword>
<keyword evidence="3" id="KW-0408">Iron</keyword>
<organism evidence="7 8">
    <name type="scientific">Rhizoclosmatium globosum</name>
    <dbReference type="NCBI Taxonomy" id="329046"/>
    <lineage>
        <taxon>Eukaryota</taxon>
        <taxon>Fungi</taxon>
        <taxon>Fungi incertae sedis</taxon>
        <taxon>Chytridiomycota</taxon>
        <taxon>Chytridiomycota incertae sedis</taxon>
        <taxon>Chytridiomycetes</taxon>
        <taxon>Chytridiales</taxon>
        <taxon>Chytriomycetaceae</taxon>
        <taxon>Rhizoclosmatium</taxon>
    </lineage>
</organism>
<evidence type="ECO:0000256" key="2">
    <source>
        <dbReference type="ARBA" id="ARBA00022723"/>
    </source>
</evidence>
<accession>A0A1Y2BXW6</accession>
<dbReference type="SUPFAM" id="SSF50022">
    <property type="entry name" value="ISP domain"/>
    <property type="match status" value="1"/>
</dbReference>
<dbReference type="Proteomes" id="UP000193642">
    <property type="component" value="Unassembled WGS sequence"/>
</dbReference>
<keyword evidence="4" id="KW-0411">Iron-sulfur</keyword>
<evidence type="ECO:0000256" key="1">
    <source>
        <dbReference type="ARBA" id="ARBA00022714"/>
    </source>
</evidence>
<reference evidence="7 8" key="1">
    <citation type="submission" date="2016-07" db="EMBL/GenBank/DDBJ databases">
        <title>Pervasive Adenine N6-methylation of Active Genes in Fungi.</title>
        <authorList>
            <consortium name="DOE Joint Genome Institute"/>
            <person name="Mondo S.J."/>
            <person name="Dannebaum R.O."/>
            <person name="Kuo R.C."/>
            <person name="Labutti K."/>
            <person name="Haridas S."/>
            <person name="Kuo A."/>
            <person name="Salamov A."/>
            <person name="Ahrendt S.R."/>
            <person name="Lipzen A."/>
            <person name="Sullivan W."/>
            <person name="Andreopoulos W.B."/>
            <person name="Clum A."/>
            <person name="Lindquist E."/>
            <person name="Daum C."/>
            <person name="Ramamoorthy G.K."/>
            <person name="Gryganskyi A."/>
            <person name="Culley D."/>
            <person name="Magnuson J.K."/>
            <person name="James T.Y."/>
            <person name="O'Malley M.A."/>
            <person name="Stajich J.E."/>
            <person name="Spatafora J.W."/>
            <person name="Visel A."/>
            <person name="Grigoriev I.V."/>
        </authorList>
    </citation>
    <scope>NUCLEOTIDE SEQUENCE [LARGE SCALE GENOMIC DNA]</scope>
    <source>
        <strain evidence="7 8">JEL800</strain>
    </source>
</reference>
<dbReference type="Gene3D" id="2.102.10.10">
    <property type="entry name" value="Rieske [2Fe-2S] iron-sulphur domain"/>
    <property type="match status" value="1"/>
</dbReference>
<dbReference type="InterPro" id="IPR017941">
    <property type="entry name" value="Rieske_2Fe-2S"/>
</dbReference>
<gene>
    <name evidence="7" type="ORF">BCR33DRAFT_719974</name>
</gene>
<dbReference type="AlphaFoldDB" id="A0A1Y2BXW6"/>
<dbReference type="Pfam" id="PF00355">
    <property type="entry name" value="Rieske"/>
    <property type="match status" value="1"/>
</dbReference>
<dbReference type="PANTHER" id="PTHR21496:SF0">
    <property type="entry name" value="RIESKE DOMAIN-CONTAINING PROTEIN"/>
    <property type="match status" value="1"/>
</dbReference>
<comment type="caution">
    <text evidence="7">The sequence shown here is derived from an EMBL/GenBank/DDBJ whole genome shotgun (WGS) entry which is preliminary data.</text>
</comment>
<keyword evidence="2" id="KW-0479">Metal-binding</keyword>
<dbReference type="PROSITE" id="PS51296">
    <property type="entry name" value="RIESKE"/>
    <property type="match status" value="1"/>
</dbReference>